<reference evidence="1" key="1">
    <citation type="journal article" date="2021" name="PeerJ">
        <title>Extensive microbial diversity within the chicken gut microbiome revealed by metagenomics and culture.</title>
        <authorList>
            <person name="Gilroy R."/>
            <person name="Ravi A."/>
            <person name="Getino M."/>
            <person name="Pursley I."/>
            <person name="Horton D.L."/>
            <person name="Alikhan N.F."/>
            <person name="Baker D."/>
            <person name="Gharbi K."/>
            <person name="Hall N."/>
            <person name="Watson M."/>
            <person name="Adriaenssens E.M."/>
            <person name="Foster-Nyarko E."/>
            <person name="Jarju S."/>
            <person name="Secka A."/>
            <person name="Antonio M."/>
            <person name="Oren A."/>
            <person name="Chaudhuri R.R."/>
            <person name="La Ragione R."/>
            <person name="Hildebrand F."/>
            <person name="Pallen M.J."/>
        </authorList>
    </citation>
    <scope>NUCLEOTIDE SEQUENCE</scope>
    <source>
        <strain evidence="1">1277</strain>
    </source>
</reference>
<dbReference type="Proteomes" id="UP000776700">
    <property type="component" value="Unassembled WGS sequence"/>
</dbReference>
<name>A0A921N1X6_9FIRM</name>
<sequence>MNKEIAMIIDIPFNTPTNPFWPGFEHASEYDNSRKNSQTKKWIDYRIDIFMKYTALSLINQTNQNFKCVVRYTKETENLILDALSKYKNIPNNIIFTSDGDKYIEDAITDYKYIYHIRIDSDNMFSKDFIENLYQVEYYEGLECILAQNGYIYDAENNILATMFHGSPSFYALIYTVDDFLVGFKHNTEPDHWGAIKLVHEKIESPSYLVIIHEKNLSNDFQAILDYPYIEATIVSDDERDKVLKSFNLIS</sequence>
<organism evidence="1 2">
    <name type="scientific">Romboutsia timonensis</name>
    <dbReference type="NCBI Taxonomy" id="1776391"/>
    <lineage>
        <taxon>Bacteria</taxon>
        <taxon>Bacillati</taxon>
        <taxon>Bacillota</taxon>
        <taxon>Clostridia</taxon>
        <taxon>Peptostreptococcales</taxon>
        <taxon>Peptostreptococcaceae</taxon>
        <taxon>Romboutsia</taxon>
    </lineage>
</organism>
<protein>
    <recommendedName>
        <fullName evidence="3">Rhamnosyl transferase</fullName>
    </recommendedName>
</protein>
<evidence type="ECO:0000313" key="1">
    <source>
        <dbReference type="EMBL" id="HJG96845.1"/>
    </source>
</evidence>
<evidence type="ECO:0000313" key="2">
    <source>
        <dbReference type="Proteomes" id="UP000776700"/>
    </source>
</evidence>
<reference evidence="1" key="2">
    <citation type="submission" date="2021-09" db="EMBL/GenBank/DDBJ databases">
        <authorList>
            <person name="Gilroy R."/>
        </authorList>
    </citation>
    <scope>NUCLEOTIDE SEQUENCE</scope>
    <source>
        <strain evidence="1">1277</strain>
    </source>
</reference>
<evidence type="ECO:0008006" key="3">
    <source>
        <dbReference type="Google" id="ProtNLM"/>
    </source>
</evidence>
<proteinExistence type="predicted"/>
<comment type="caution">
    <text evidence="1">The sequence shown here is derived from an EMBL/GenBank/DDBJ whole genome shotgun (WGS) entry which is preliminary data.</text>
</comment>
<gene>
    <name evidence="1" type="ORF">K8V90_07085</name>
</gene>
<accession>A0A921N1X6</accession>
<dbReference type="AlphaFoldDB" id="A0A921N1X6"/>
<dbReference type="EMBL" id="DYUB01000220">
    <property type="protein sequence ID" value="HJG96845.1"/>
    <property type="molecule type" value="Genomic_DNA"/>
</dbReference>